<evidence type="ECO:0000256" key="7">
    <source>
        <dbReference type="ARBA" id="ARBA00022618"/>
    </source>
</evidence>
<protein>
    <recommendedName>
        <fullName evidence="16">DASH complex subunit DAD3</fullName>
    </recommendedName>
    <alternativeName>
        <fullName evidence="17">Outer kinetochore protein DAD3</fullName>
    </alternativeName>
</protein>
<evidence type="ECO:0000256" key="13">
    <source>
        <dbReference type="ARBA" id="ARBA00023242"/>
    </source>
</evidence>
<evidence type="ECO:0000256" key="1">
    <source>
        <dbReference type="ARBA" id="ARBA00004123"/>
    </source>
</evidence>
<keyword evidence="11" id="KW-0995">Kinetochore</keyword>
<evidence type="ECO:0000256" key="11">
    <source>
        <dbReference type="ARBA" id="ARBA00022838"/>
    </source>
</evidence>
<gene>
    <name evidence="18" type="ORF">D9758_000844</name>
</gene>
<sequence>MSSPIPTANIFEENPYEGNPNLTPTQAEVLWEYAKLAQIIKLVCSKTRLLADEPDEMLVARLRSLEKKMGLVLTLFKASVWGVINEQQIVEPSYGYTEQSGETTLQR</sequence>
<keyword evidence="6" id="KW-0963">Cytoplasm</keyword>
<evidence type="ECO:0000256" key="3">
    <source>
        <dbReference type="ARBA" id="ARBA00004629"/>
    </source>
</evidence>
<evidence type="ECO:0000256" key="4">
    <source>
        <dbReference type="ARBA" id="ARBA00006277"/>
    </source>
</evidence>
<dbReference type="GO" id="GO:0051010">
    <property type="term" value="F:microtubule plus-end binding"/>
    <property type="evidence" value="ECO:0007669"/>
    <property type="project" value="TreeGrafter"/>
</dbReference>
<evidence type="ECO:0000256" key="10">
    <source>
        <dbReference type="ARBA" id="ARBA00022829"/>
    </source>
</evidence>
<keyword evidence="15" id="KW-0137">Centromere</keyword>
<proteinExistence type="inferred from homology"/>
<evidence type="ECO:0000256" key="17">
    <source>
        <dbReference type="ARBA" id="ARBA00044305"/>
    </source>
</evidence>
<evidence type="ECO:0000256" key="16">
    <source>
        <dbReference type="ARBA" id="ARBA00044179"/>
    </source>
</evidence>
<organism evidence="18 19">
    <name type="scientific">Tetrapyrgos nigripes</name>
    <dbReference type="NCBI Taxonomy" id="182062"/>
    <lineage>
        <taxon>Eukaryota</taxon>
        <taxon>Fungi</taxon>
        <taxon>Dikarya</taxon>
        <taxon>Basidiomycota</taxon>
        <taxon>Agaricomycotina</taxon>
        <taxon>Agaricomycetes</taxon>
        <taxon>Agaricomycetidae</taxon>
        <taxon>Agaricales</taxon>
        <taxon>Marasmiineae</taxon>
        <taxon>Marasmiaceae</taxon>
        <taxon>Tetrapyrgos</taxon>
    </lineage>
</organism>
<dbReference type="OrthoDB" id="2443965at2759"/>
<dbReference type="Pfam" id="PF08656">
    <property type="entry name" value="DASH_Dad3"/>
    <property type="match status" value="1"/>
</dbReference>
<accession>A0A8H5GYX9</accession>
<keyword evidence="5" id="KW-0158">Chromosome</keyword>
<dbReference type="GO" id="GO:0005874">
    <property type="term" value="C:microtubule"/>
    <property type="evidence" value="ECO:0007669"/>
    <property type="project" value="UniProtKB-KW"/>
</dbReference>
<dbReference type="AlphaFoldDB" id="A0A8H5GYX9"/>
<dbReference type="PANTHER" id="PTHR28017">
    <property type="entry name" value="DASH COMPLEX SUBUNIT DAD3"/>
    <property type="match status" value="1"/>
</dbReference>
<keyword evidence="12" id="KW-0206">Cytoskeleton</keyword>
<dbReference type="GO" id="GO:0008608">
    <property type="term" value="P:attachment of spindle microtubules to kinetochore"/>
    <property type="evidence" value="ECO:0007669"/>
    <property type="project" value="InterPro"/>
</dbReference>
<evidence type="ECO:0000256" key="9">
    <source>
        <dbReference type="ARBA" id="ARBA00022776"/>
    </source>
</evidence>
<evidence type="ECO:0000313" key="18">
    <source>
        <dbReference type="EMBL" id="KAF5373544.1"/>
    </source>
</evidence>
<keyword evidence="14" id="KW-0131">Cell cycle</keyword>
<dbReference type="PANTHER" id="PTHR28017:SF1">
    <property type="entry name" value="DASH COMPLEX SUBUNIT DAD3"/>
    <property type="match status" value="1"/>
</dbReference>
<dbReference type="GO" id="GO:0051301">
    <property type="term" value="P:cell division"/>
    <property type="evidence" value="ECO:0007669"/>
    <property type="project" value="UniProtKB-KW"/>
</dbReference>
<evidence type="ECO:0000256" key="14">
    <source>
        <dbReference type="ARBA" id="ARBA00023306"/>
    </source>
</evidence>
<dbReference type="Proteomes" id="UP000559256">
    <property type="component" value="Unassembled WGS sequence"/>
</dbReference>
<name>A0A8H5GYX9_9AGAR</name>
<evidence type="ECO:0000256" key="8">
    <source>
        <dbReference type="ARBA" id="ARBA00022701"/>
    </source>
</evidence>
<dbReference type="InterPro" id="IPR013965">
    <property type="entry name" value="DASH_Dad3"/>
</dbReference>
<comment type="similarity">
    <text evidence="4">Belongs to the DASH complex DAD3 family.</text>
</comment>
<keyword evidence="19" id="KW-1185">Reference proteome</keyword>
<evidence type="ECO:0000256" key="6">
    <source>
        <dbReference type="ARBA" id="ARBA00022490"/>
    </source>
</evidence>
<dbReference type="GO" id="GO:0072686">
    <property type="term" value="C:mitotic spindle"/>
    <property type="evidence" value="ECO:0007669"/>
    <property type="project" value="InterPro"/>
</dbReference>
<comment type="subcellular location">
    <subcellularLocation>
        <location evidence="3">Chromosome</location>
        <location evidence="3">Centromere</location>
        <location evidence="3">Kinetochore</location>
    </subcellularLocation>
    <subcellularLocation>
        <location evidence="2">Cytoplasm</location>
        <location evidence="2">Cytoskeleton</location>
        <location evidence="2">Spindle</location>
    </subcellularLocation>
    <subcellularLocation>
        <location evidence="1">Nucleus</location>
    </subcellularLocation>
</comment>
<reference evidence="18 19" key="1">
    <citation type="journal article" date="2020" name="ISME J.">
        <title>Uncovering the hidden diversity of litter-decomposition mechanisms in mushroom-forming fungi.</title>
        <authorList>
            <person name="Floudas D."/>
            <person name="Bentzer J."/>
            <person name="Ahren D."/>
            <person name="Johansson T."/>
            <person name="Persson P."/>
            <person name="Tunlid A."/>
        </authorList>
    </citation>
    <scope>NUCLEOTIDE SEQUENCE [LARGE SCALE GENOMIC DNA]</scope>
    <source>
        <strain evidence="18 19">CBS 291.85</strain>
    </source>
</reference>
<evidence type="ECO:0000313" key="19">
    <source>
        <dbReference type="Proteomes" id="UP000559256"/>
    </source>
</evidence>
<dbReference type="GO" id="GO:0042729">
    <property type="term" value="C:DASH complex"/>
    <property type="evidence" value="ECO:0007669"/>
    <property type="project" value="InterPro"/>
</dbReference>
<evidence type="ECO:0000256" key="2">
    <source>
        <dbReference type="ARBA" id="ARBA00004186"/>
    </source>
</evidence>
<evidence type="ECO:0000256" key="15">
    <source>
        <dbReference type="ARBA" id="ARBA00023328"/>
    </source>
</evidence>
<keyword evidence="9" id="KW-0498">Mitosis</keyword>
<dbReference type="EMBL" id="JAACJM010000003">
    <property type="protein sequence ID" value="KAF5373544.1"/>
    <property type="molecule type" value="Genomic_DNA"/>
</dbReference>
<comment type="caution">
    <text evidence="18">The sequence shown here is derived from an EMBL/GenBank/DDBJ whole genome shotgun (WGS) entry which is preliminary data.</text>
</comment>
<keyword evidence="7" id="KW-0132">Cell division</keyword>
<keyword evidence="10" id="KW-0159">Chromosome partition</keyword>
<keyword evidence="13" id="KW-0539">Nucleus</keyword>
<evidence type="ECO:0000256" key="5">
    <source>
        <dbReference type="ARBA" id="ARBA00022454"/>
    </source>
</evidence>
<evidence type="ECO:0000256" key="12">
    <source>
        <dbReference type="ARBA" id="ARBA00023212"/>
    </source>
</evidence>
<keyword evidence="8" id="KW-0493">Microtubule</keyword>